<evidence type="ECO:0000256" key="5">
    <source>
        <dbReference type="ARBA" id="ARBA00022917"/>
    </source>
</evidence>
<sequence length="870" mass="98367">MAPFSKPDAVLKQAEGLVSVGQTHAALQSLTEMFSSKRFRSTPLASLEPIMLRFVELCVDMRRGRTAKEGLMQYKNIAQNTSVGSIEVVINKFVQLADAKVQDAQEKADKAVALTDVDDLEASETPESILLGAVSGDQSKDRTDRALVTPWLKFLWESYRTSLETLKNNARLEIIYQQIAQQAFKFCLKHQRKVEFRRLCETLRLHLSNVAKYSHQPHSINLSDADTLQHHLDTRFAQLNTSVELELWQEAFRSVEDVHNLLTMAKKAPRPAMMANYYEKLTKIFLMSGNALFHAAAWGRYYAIVTNIGGKSEEELGRLAGQVLVSALAVPVGQHAEETAEDGKGKNGRLTALLGLPKTPTRTGLVKDALSRDVLKLSPPSIKSLYDILEVTFDPLTLCSAVAPLLVTLSEDAAYAPYRALLQRALLSRLLSQLSQVYSTIKISKILSLVAPLREAGLEGAFDEEQIEAYVMGCARRGELDIRVDHAEGSITFCDDAFVSAEESTSVPVAVREHAIQPSTAELVRTRLSNLAESLHNSLNSIYPSPSQLSEKEQQAKFSALVSATEAERKALQLRRALVARRRELMSELSVRKEKEEASRRAETSRREKDEEARRQKEDARRRELEKARKDIEFIRNQEALQFAKTLVEKGRLNVALDGMENLNTDDLMKLQVEQLEKEKKDLNQRLRVIAKRVDHIERAYRKDERPLLGQDYEEQQANDRLTFENVQKARIEGSKIAHQHNIETKKRLSRMMDDYRSRREAIIAKRGDEYARRQAAAARKIEEEKAKRTKAVLQAREEERLRNEKEDKLRREREEEEARLEAGITSCGRRTHSRGRGSSPCCSRGRQTGSRGKGGSYTQTTGRRTSCRS</sequence>
<reference evidence="9 10" key="1">
    <citation type="submission" date="2014-04" db="EMBL/GenBank/DDBJ databases">
        <authorList>
            <consortium name="DOE Joint Genome Institute"/>
            <person name="Kuo A."/>
            <person name="Tarkka M."/>
            <person name="Buscot F."/>
            <person name="Kohler A."/>
            <person name="Nagy L.G."/>
            <person name="Floudas D."/>
            <person name="Copeland A."/>
            <person name="Barry K.W."/>
            <person name="Cichocki N."/>
            <person name="Veneault-Fourrey C."/>
            <person name="LaButti K."/>
            <person name="Lindquist E.A."/>
            <person name="Lipzen A."/>
            <person name="Lundell T."/>
            <person name="Morin E."/>
            <person name="Murat C."/>
            <person name="Sun H."/>
            <person name="Tunlid A."/>
            <person name="Henrissat B."/>
            <person name="Grigoriev I.V."/>
            <person name="Hibbett D.S."/>
            <person name="Martin F."/>
            <person name="Nordberg H.P."/>
            <person name="Cantor M.N."/>
            <person name="Hua S.X."/>
        </authorList>
    </citation>
    <scope>NUCLEOTIDE SEQUENCE [LARGE SCALE GENOMIC DNA]</scope>
    <source>
        <strain evidence="9 10">F 1598</strain>
    </source>
</reference>
<feature type="compositionally biased region" description="Low complexity" evidence="7">
    <location>
        <begin position="837"/>
        <end position="847"/>
    </location>
</feature>
<protein>
    <recommendedName>
        <fullName evidence="6">Eukaryotic translation initiation factor 3 subunit A</fullName>
        <shortName evidence="6">eIF3a</shortName>
    </recommendedName>
    <alternativeName>
        <fullName evidence="6">Eukaryotic translation initiation factor 3 110 kDa subunit homolog</fullName>
        <shortName evidence="6">eIF3 p110</shortName>
    </alternativeName>
    <alternativeName>
        <fullName evidence="6">Translation initiation factor eIF3, p110 subunit homolog</fullName>
    </alternativeName>
</protein>
<dbReference type="GO" id="GO:0071540">
    <property type="term" value="C:eukaryotic translation initiation factor 3 complex, eIF3e"/>
    <property type="evidence" value="ECO:0007669"/>
    <property type="project" value="TreeGrafter"/>
</dbReference>
<keyword evidence="2 6" id="KW-0963">Cytoplasm</keyword>
<dbReference type="HOGENOM" id="CLU_002096_2_1_1"/>
<keyword evidence="5 6" id="KW-0648">Protein biosynthesis</keyword>
<dbReference type="OrthoDB" id="18884at2759"/>
<evidence type="ECO:0000256" key="4">
    <source>
        <dbReference type="ARBA" id="ARBA00022884"/>
    </source>
</evidence>
<evidence type="ECO:0000259" key="8">
    <source>
        <dbReference type="PROSITE" id="PS50250"/>
    </source>
</evidence>
<dbReference type="Proteomes" id="UP000054166">
    <property type="component" value="Unassembled WGS sequence"/>
</dbReference>
<comment type="function">
    <text evidence="6">RNA-binding component of the eukaryotic translation initiation factor 3 (eIF-3) complex, which is involved in protein synthesis of a specialized repertoire of mRNAs and, together with other initiation factors, stimulates binding of mRNA and methionyl-tRNAi to the 40S ribosome. The eIF-3 complex specifically targets and initiates translation of a subset of mRNAs involved in cell proliferation.</text>
</comment>
<comment type="subunit">
    <text evidence="6">Component of the eukaryotic translation initiation factor 3 (eIF-3) complex.</text>
</comment>
<evidence type="ECO:0000256" key="7">
    <source>
        <dbReference type="SAM" id="MobiDB-lite"/>
    </source>
</evidence>
<keyword evidence="4 6" id="KW-0694">RNA-binding</keyword>
<comment type="subcellular location">
    <subcellularLocation>
        <location evidence="1 6">Cytoplasm</location>
    </subcellularLocation>
</comment>
<keyword evidence="10" id="KW-1185">Reference proteome</keyword>
<keyword evidence="6" id="KW-0175">Coiled coil</keyword>
<dbReference type="Pfam" id="PF22591">
    <property type="entry name" value="eIF3a_PCI_TPR-like"/>
    <property type="match status" value="1"/>
</dbReference>
<dbReference type="PROSITE" id="PS50250">
    <property type="entry name" value="PCI"/>
    <property type="match status" value="1"/>
</dbReference>
<feature type="coiled-coil region" evidence="6">
    <location>
        <begin position="666"/>
        <end position="700"/>
    </location>
</feature>
<dbReference type="GO" id="GO:0016282">
    <property type="term" value="C:eukaryotic 43S preinitiation complex"/>
    <property type="evidence" value="ECO:0007669"/>
    <property type="project" value="UniProtKB-UniRule"/>
</dbReference>
<name>A0A0C3BPU8_PILCF</name>
<keyword evidence="3 6" id="KW-0396">Initiation factor</keyword>
<dbReference type="EMBL" id="KN833010">
    <property type="protein sequence ID" value="KIM79347.1"/>
    <property type="molecule type" value="Genomic_DNA"/>
</dbReference>
<dbReference type="PANTHER" id="PTHR14005:SF0">
    <property type="entry name" value="EUKARYOTIC TRANSLATION INITIATION FACTOR 3 SUBUNIT A"/>
    <property type="match status" value="1"/>
</dbReference>
<dbReference type="STRING" id="765440.A0A0C3BPU8"/>
<accession>A0A0C3BPU8</accession>
<evidence type="ECO:0000313" key="10">
    <source>
        <dbReference type="Proteomes" id="UP000054166"/>
    </source>
</evidence>
<evidence type="ECO:0000313" key="9">
    <source>
        <dbReference type="EMBL" id="KIM79347.1"/>
    </source>
</evidence>
<dbReference type="InterPro" id="IPR027512">
    <property type="entry name" value="EIF3A"/>
</dbReference>
<feature type="compositionally biased region" description="Polar residues" evidence="7">
    <location>
        <begin position="857"/>
        <end position="870"/>
    </location>
</feature>
<dbReference type="Gene3D" id="4.10.860.10">
    <property type="entry name" value="UVR domain"/>
    <property type="match status" value="1"/>
</dbReference>
<dbReference type="Gene3D" id="1.25.40.860">
    <property type="match status" value="2"/>
</dbReference>
<feature type="region of interest" description="Disordered" evidence="7">
    <location>
        <begin position="589"/>
        <end position="622"/>
    </location>
</feature>
<organism evidence="9 10">
    <name type="scientific">Piloderma croceum (strain F 1598)</name>
    <dbReference type="NCBI Taxonomy" id="765440"/>
    <lineage>
        <taxon>Eukaryota</taxon>
        <taxon>Fungi</taxon>
        <taxon>Dikarya</taxon>
        <taxon>Basidiomycota</taxon>
        <taxon>Agaricomycotina</taxon>
        <taxon>Agaricomycetes</taxon>
        <taxon>Agaricomycetidae</taxon>
        <taxon>Atheliales</taxon>
        <taxon>Atheliaceae</taxon>
        <taxon>Piloderma</taxon>
    </lineage>
</organism>
<dbReference type="GO" id="GO:0071541">
    <property type="term" value="C:eukaryotic translation initiation factor 3 complex, eIF3m"/>
    <property type="evidence" value="ECO:0007669"/>
    <property type="project" value="TreeGrafter"/>
</dbReference>
<gene>
    <name evidence="6" type="primary">TIF32</name>
    <name evidence="9" type="ORF">PILCRDRAFT_564847</name>
</gene>
<feature type="domain" description="PCI" evidence="8">
    <location>
        <begin position="316"/>
        <end position="498"/>
    </location>
</feature>
<dbReference type="GO" id="GO:0003743">
    <property type="term" value="F:translation initiation factor activity"/>
    <property type="evidence" value="ECO:0007669"/>
    <property type="project" value="UniProtKB-UniRule"/>
</dbReference>
<evidence type="ECO:0000256" key="2">
    <source>
        <dbReference type="ARBA" id="ARBA00022490"/>
    </source>
</evidence>
<dbReference type="FunCoup" id="A0A0C3BPU8">
    <property type="interactions" value="710"/>
</dbReference>
<evidence type="ECO:0000256" key="3">
    <source>
        <dbReference type="ARBA" id="ARBA00022540"/>
    </source>
</evidence>
<comment type="similarity">
    <text evidence="6">Belongs to the eIF-3 subunit A family.</text>
</comment>
<dbReference type="HAMAP" id="MF_03000">
    <property type="entry name" value="eIF3a"/>
    <property type="match status" value="1"/>
</dbReference>
<dbReference type="PANTHER" id="PTHR14005">
    <property type="entry name" value="EUKARYOTIC TRANSLATION INITIATION FACTOR 3, THETA SUBUNIT"/>
    <property type="match status" value="1"/>
</dbReference>
<proteinExistence type="inferred from homology"/>
<dbReference type="InParanoid" id="A0A0C3BPU8"/>
<dbReference type="AlphaFoldDB" id="A0A0C3BPU8"/>
<feature type="compositionally biased region" description="Basic and acidic residues" evidence="7">
    <location>
        <begin position="800"/>
        <end position="814"/>
    </location>
</feature>
<evidence type="ECO:0000256" key="1">
    <source>
        <dbReference type="ARBA" id="ARBA00004496"/>
    </source>
</evidence>
<dbReference type="GO" id="GO:0043614">
    <property type="term" value="C:multi-eIF complex"/>
    <property type="evidence" value="ECO:0007669"/>
    <property type="project" value="TreeGrafter"/>
</dbReference>
<dbReference type="GO" id="GO:0002188">
    <property type="term" value="P:translation reinitiation"/>
    <property type="evidence" value="ECO:0007669"/>
    <property type="project" value="TreeGrafter"/>
</dbReference>
<dbReference type="InterPro" id="IPR000717">
    <property type="entry name" value="PCI_dom"/>
</dbReference>
<feature type="region of interest" description="Disordered" evidence="7">
    <location>
        <begin position="800"/>
        <end position="870"/>
    </location>
</feature>
<dbReference type="InterPro" id="IPR054711">
    <property type="entry name" value="eIF3a_PCI_TPR-like"/>
</dbReference>
<dbReference type="FunFam" id="4.10.860.10:FF:000001">
    <property type="entry name" value="Eukaryotic translation initiation factor 3 subunit A"/>
    <property type="match status" value="1"/>
</dbReference>
<dbReference type="GO" id="GO:0033290">
    <property type="term" value="C:eukaryotic 48S preinitiation complex"/>
    <property type="evidence" value="ECO:0007669"/>
    <property type="project" value="UniProtKB-UniRule"/>
</dbReference>
<evidence type="ECO:0000256" key="6">
    <source>
        <dbReference type="HAMAP-Rule" id="MF_03000"/>
    </source>
</evidence>
<dbReference type="GO" id="GO:0003729">
    <property type="term" value="F:mRNA binding"/>
    <property type="evidence" value="ECO:0007669"/>
    <property type="project" value="TreeGrafter"/>
</dbReference>
<reference evidence="10" key="2">
    <citation type="submission" date="2015-01" db="EMBL/GenBank/DDBJ databases">
        <title>Evolutionary Origins and Diversification of the Mycorrhizal Mutualists.</title>
        <authorList>
            <consortium name="DOE Joint Genome Institute"/>
            <consortium name="Mycorrhizal Genomics Consortium"/>
            <person name="Kohler A."/>
            <person name="Kuo A."/>
            <person name="Nagy L.G."/>
            <person name="Floudas D."/>
            <person name="Copeland A."/>
            <person name="Barry K.W."/>
            <person name="Cichocki N."/>
            <person name="Veneault-Fourrey C."/>
            <person name="LaButti K."/>
            <person name="Lindquist E.A."/>
            <person name="Lipzen A."/>
            <person name="Lundell T."/>
            <person name="Morin E."/>
            <person name="Murat C."/>
            <person name="Riley R."/>
            <person name="Ohm R."/>
            <person name="Sun H."/>
            <person name="Tunlid A."/>
            <person name="Henrissat B."/>
            <person name="Grigoriev I.V."/>
            <person name="Hibbett D.S."/>
            <person name="Martin F."/>
        </authorList>
    </citation>
    <scope>NUCLEOTIDE SEQUENCE [LARGE SCALE GENOMIC DNA]</scope>
    <source>
        <strain evidence="10">F 1598</strain>
    </source>
</reference>
<dbReference type="GO" id="GO:0001732">
    <property type="term" value="P:formation of cytoplasmic translation initiation complex"/>
    <property type="evidence" value="ECO:0007669"/>
    <property type="project" value="UniProtKB-UniRule"/>
</dbReference>